<evidence type="ECO:0000313" key="2">
    <source>
        <dbReference type="EMBL" id="KFE53278.1"/>
    </source>
</evidence>
<dbReference type="InterPro" id="IPR000415">
    <property type="entry name" value="Nitroreductase-like"/>
</dbReference>
<dbReference type="RefSeq" id="WP_047573021.1">
    <property type="nucleotide sequence ID" value="NZ_JPQT01000085.1"/>
</dbReference>
<dbReference type="GO" id="GO:0016491">
    <property type="term" value="F:oxidoreductase activity"/>
    <property type="evidence" value="ECO:0007669"/>
    <property type="project" value="InterPro"/>
</dbReference>
<dbReference type="InterPro" id="IPR052544">
    <property type="entry name" value="Bacteriocin_Proc_Enz"/>
</dbReference>
<dbReference type="Gene3D" id="3.40.109.10">
    <property type="entry name" value="NADH Oxidase"/>
    <property type="match status" value="1"/>
</dbReference>
<dbReference type="Proteomes" id="UP000028643">
    <property type="component" value="Unassembled WGS sequence"/>
</dbReference>
<sequence>MITTNKDLRIDTFDGKDLAYLVSSPNRYEICREVSTLLFDIKLNPVSKSRFITEGYDVNVATREKLLDHRLAVRVGTTDKAKPDNGNKYNWRLASEYLKRTYDYPFFNYSTDGWRKDSNMMSNYLSEETEQQRFKSVTGASYEPHILAANETLNALCINREEVGLTPVFNMVVATFGTQSLRDITGSKPISRKCIPSGGGRHPTEAYVIEMDGHNAFHYCSGNNSFANLGADISRSTYRDAFGEPEKYVTFPVKYIIVLTSIWERNMFRYREPRTFRSVHLDAGHAVSNLEILAEKAGYLSKVQYGLNSKRIEELFHLNPLEEGVMCALMLGVRKQE</sequence>
<organism evidence="2 3">
    <name type="scientific">Pseudomonas syringae</name>
    <dbReference type="NCBI Taxonomy" id="317"/>
    <lineage>
        <taxon>Bacteria</taxon>
        <taxon>Pseudomonadati</taxon>
        <taxon>Pseudomonadota</taxon>
        <taxon>Gammaproteobacteria</taxon>
        <taxon>Pseudomonadales</taxon>
        <taxon>Pseudomonadaceae</taxon>
        <taxon>Pseudomonas</taxon>
    </lineage>
</organism>
<dbReference type="PANTHER" id="PTHR43745">
    <property type="entry name" value="NITROREDUCTASE MJ1384-RELATED"/>
    <property type="match status" value="1"/>
</dbReference>
<dbReference type="SUPFAM" id="SSF55469">
    <property type="entry name" value="FMN-dependent nitroreductase-like"/>
    <property type="match status" value="1"/>
</dbReference>
<evidence type="ECO:0000259" key="1">
    <source>
        <dbReference type="Pfam" id="PF00881"/>
    </source>
</evidence>
<proteinExistence type="predicted"/>
<comment type="caution">
    <text evidence="2">The sequence shown here is derived from an EMBL/GenBank/DDBJ whole genome shotgun (WGS) entry which is preliminary data.</text>
</comment>
<dbReference type="EMBL" id="JPQT01000085">
    <property type="protein sequence ID" value="KFE53278.1"/>
    <property type="molecule type" value="Genomic_DNA"/>
</dbReference>
<gene>
    <name evidence="2" type="ORF">IV02_06400</name>
</gene>
<reference evidence="2 3" key="1">
    <citation type="submission" date="2014-07" db="EMBL/GenBank/DDBJ databases">
        <title>Draft Genome Sequences of Environmental Pseudomonas syringae strains.</title>
        <authorList>
            <person name="Baltrus D.A."/>
            <person name="Berge O."/>
            <person name="Morris C."/>
        </authorList>
    </citation>
    <scope>NUCLEOTIDE SEQUENCE [LARGE SCALE GENOMIC DNA]</scope>
    <source>
        <strain evidence="2 3">CEB003</strain>
    </source>
</reference>
<feature type="domain" description="Nitroreductase" evidence="1">
    <location>
        <begin position="196"/>
        <end position="332"/>
    </location>
</feature>
<dbReference type="PANTHER" id="PTHR43745:SF2">
    <property type="entry name" value="NITROREDUCTASE MJ1384-RELATED"/>
    <property type="match status" value="1"/>
</dbReference>
<protein>
    <recommendedName>
        <fullName evidence="1">Nitroreductase domain-containing protein</fullName>
    </recommendedName>
</protein>
<dbReference type="AlphaFoldDB" id="A0A085VCW5"/>
<accession>A0A085VCW5</accession>
<evidence type="ECO:0000313" key="3">
    <source>
        <dbReference type="Proteomes" id="UP000028643"/>
    </source>
</evidence>
<dbReference type="InterPro" id="IPR029479">
    <property type="entry name" value="Nitroreductase"/>
</dbReference>
<dbReference type="PATRIC" id="fig|317.174.peg.1304"/>
<name>A0A085VCW5_PSESX</name>
<dbReference type="Pfam" id="PF00881">
    <property type="entry name" value="Nitroreductase"/>
    <property type="match status" value="1"/>
</dbReference>
<dbReference type="CDD" id="cd02142">
    <property type="entry name" value="McbC_SagB-like_oxidoreductase"/>
    <property type="match status" value="1"/>
</dbReference>